<evidence type="ECO:0000256" key="1">
    <source>
        <dbReference type="ARBA" id="ARBA00002174"/>
    </source>
</evidence>
<dbReference type="GO" id="GO:0008652">
    <property type="term" value="P:amino acid biosynthetic process"/>
    <property type="evidence" value="ECO:0007669"/>
    <property type="project" value="UniProtKB-KW"/>
</dbReference>
<comment type="similarity">
    <text evidence="3 9">Belongs to the EPSP synthase family.</text>
</comment>
<dbReference type="HAMAP" id="MF_00210">
    <property type="entry name" value="EPSP_synth"/>
    <property type="match status" value="1"/>
</dbReference>
<feature type="binding site" evidence="9">
    <location>
        <position position="109"/>
    </location>
    <ligand>
        <name>phosphoenolpyruvate</name>
        <dbReference type="ChEBI" id="CHEBI:58702"/>
    </ligand>
</feature>
<comment type="subcellular location">
    <subcellularLocation>
        <location evidence="9">Cytoplasm</location>
    </subcellularLocation>
</comment>
<dbReference type="EMBL" id="CAADFQ010000032">
    <property type="protein sequence ID" value="VFK32355.1"/>
    <property type="molecule type" value="Genomic_DNA"/>
</dbReference>
<evidence type="ECO:0000256" key="7">
    <source>
        <dbReference type="ARBA" id="ARBA00023141"/>
    </source>
</evidence>
<dbReference type="SUPFAM" id="SSF55205">
    <property type="entry name" value="EPT/RTPC-like"/>
    <property type="match status" value="1"/>
</dbReference>
<dbReference type="GO" id="GO:0009073">
    <property type="term" value="P:aromatic amino acid family biosynthetic process"/>
    <property type="evidence" value="ECO:0007669"/>
    <property type="project" value="UniProtKB-KW"/>
</dbReference>
<feature type="binding site" evidence="9">
    <location>
        <position position="361"/>
    </location>
    <ligand>
        <name>phosphoenolpyruvate</name>
        <dbReference type="ChEBI" id="CHEBI:58702"/>
    </ligand>
</feature>
<evidence type="ECO:0000256" key="9">
    <source>
        <dbReference type="HAMAP-Rule" id="MF_00210"/>
    </source>
</evidence>
<feature type="binding site" evidence="9">
    <location>
        <position position="36"/>
    </location>
    <ligand>
        <name>3-phosphoshikimate</name>
        <dbReference type="ChEBI" id="CHEBI:145989"/>
    </ligand>
</feature>
<feature type="binding site" evidence="9">
    <location>
        <position position="36"/>
    </location>
    <ligand>
        <name>phosphoenolpyruvate</name>
        <dbReference type="ChEBI" id="CHEBI:58702"/>
    </ligand>
</feature>
<evidence type="ECO:0000259" key="10">
    <source>
        <dbReference type="Pfam" id="PF00275"/>
    </source>
</evidence>
<comment type="catalytic activity">
    <reaction evidence="8">
        <text>3-phosphoshikimate + phosphoenolpyruvate = 5-O-(1-carboxyvinyl)-3-phosphoshikimate + phosphate</text>
        <dbReference type="Rhea" id="RHEA:21256"/>
        <dbReference type="ChEBI" id="CHEBI:43474"/>
        <dbReference type="ChEBI" id="CHEBI:57701"/>
        <dbReference type="ChEBI" id="CHEBI:58702"/>
        <dbReference type="ChEBI" id="CHEBI:145989"/>
        <dbReference type="EC" id="2.5.1.19"/>
    </reaction>
    <physiologicalReaction direction="left-to-right" evidence="8">
        <dbReference type="Rhea" id="RHEA:21257"/>
    </physiologicalReaction>
</comment>
<dbReference type="FunFam" id="3.65.10.10:FF:000006">
    <property type="entry name" value="3-phosphoshikimate 1-carboxyvinyltransferase"/>
    <property type="match status" value="1"/>
</dbReference>
<comment type="pathway">
    <text evidence="2 9">Metabolic intermediate biosynthesis; chorismate biosynthesis; chorismate from D-erythrose 4-phosphate and phosphoenolpyruvate: step 6/7.</text>
</comment>
<dbReference type="EMBL" id="CAADGH010000033">
    <property type="protein sequence ID" value="VFK75847.1"/>
    <property type="molecule type" value="Genomic_DNA"/>
</dbReference>
<gene>
    <name evidence="9" type="primary">aroA</name>
    <name evidence="12" type="ORF">BECKMB1821H_GA0114242_103321</name>
    <name evidence="11" type="ORF">BECKMB1821I_GA0114274_103221</name>
</gene>
<dbReference type="InterPro" id="IPR036968">
    <property type="entry name" value="Enolpyruvate_Tfrase_sf"/>
</dbReference>
<feature type="binding site" evidence="9">
    <location>
        <position position="137"/>
    </location>
    <ligand>
        <name>phosphoenolpyruvate</name>
        <dbReference type="ChEBI" id="CHEBI:58702"/>
    </ligand>
</feature>
<organism evidence="11">
    <name type="scientific">Candidatus Kentrum sp. MB</name>
    <dbReference type="NCBI Taxonomy" id="2138164"/>
    <lineage>
        <taxon>Bacteria</taxon>
        <taxon>Pseudomonadati</taxon>
        <taxon>Pseudomonadota</taxon>
        <taxon>Gammaproteobacteria</taxon>
        <taxon>Candidatus Kentrum</taxon>
    </lineage>
</organism>
<dbReference type="PROSITE" id="PS00104">
    <property type="entry name" value="EPSP_SYNTHASE_1"/>
    <property type="match status" value="1"/>
</dbReference>
<proteinExistence type="inferred from homology"/>
<dbReference type="PROSITE" id="PS00885">
    <property type="entry name" value="EPSP_SYNTHASE_2"/>
    <property type="match status" value="1"/>
</dbReference>
<feature type="domain" description="Enolpyruvate transferase" evidence="10">
    <location>
        <begin position="21"/>
        <end position="435"/>
    </location>
</feature>
<dbReference type="PANTHER" id="PTHR21090">
    <property type="entry name" value="AROM/DEHYDROQUINATE SYNTHASE"/>
    <property type="match status" value="1"/>
</dbReference>
<dbReference type="EC" id="2.5.1.19" evidence="9"/>
<dbReference type="AlphaFoldDB" id="A0A450XSU5"/>
<dbReference type="InterPro" id="IPR001986">
    <property type="entry name" value="Enolpyruvate_Tfrase_dom"/>
</dbReference>
<evidence type="ECO:0000256" key="4">
    <source>
        <dbReference type="ARBA" id="ARBA00022490"/>
    </source>
</evidence>
<evidence type="ECO:0000256" key="8">
    <source>
        <dbReference type="ARBA" id="ARBA00044633"/>
    </source>
</evidence>
<evidence type="ECO:0000256" key="6">
    <source>
        <dbReference type="ARBA" id="ARBA00022679"/>
    </source>
</evidence>
<sequence length="452" mass="47161">MKSSTGSLSFPVTQALSFSVTPGGSLQGRLQVPGDKSISHRAVILGAIAMGDTEIIGFLEGEDTLATVAAFRAMGVPIETLSVGRIRVYGVGLRGLSAPHGPLYLGNSGTSMRLLAGLLAGQSFSTELIGDASLSRRPMGRVAEPLRVMGAKVTTSNTGTPPVWIRGGCALSGIDYRMPMASAQVKSALLLAGLFAKGETCVEEPAPTRDHTERMLSRFGYRLSRTHKRVCITGQGVLQGGQVIVPGDISSAAFFLVGATIAEGSDLILENVGINPTRIGVLSILRMMGADITLSNERMAGDEPMADIRVRAHPLTGIKIPAEMVPLAIDEFPALFVAAAFAKGKTIVTGATELRAKESDRIAVMAAGLRTLGIETETAPDGITIYGGKPTGGRIESHGDHRVAMAFAMAGLGSSGMIVIEDCENVTTSFPGFEDFAARMGLRIVAHGGGIQ</sequence>
<evidence type="ECO:0000313" key="12">
    <source>
        <dbReference type="EMBL" id="VFK75847.1"/>
    </source>
</evidence>
<feature type="binding site" evidence="9">
    <location>
        <position position="330"/>
    </location>
    <ligand>
        <name>3-phosphoshikimate</name>
        <dbReference type="ChEBI" id="CHEBI:145989"/>
    </ligand>
</feature>
<dbReference type="GO" id="GO:0009423">
    <property type="term" value="P:chorismate biosynthetic process"/>
    <property type="evidence" value="ECO:0007669"/>
    <property type="project" value="UniProtKB-UniRule"/>
</dbReference>
<evidence type="ECO:0000256" key="2">
    <source>
        <dbReference type="ARBA" id="ARBA00004811"/>
    </source>
</evidence>
<dbReference type="GO" id="GO:0005737">
    <property type="term" value="C:cytoplasm"/>
    <property type="evidence" value="ECO:0007669"/>
    <property type="project" value="UniProtKB-SubCell"/>
</dbReference>
<dbReference type="PIRSF" id="PIRSF000505">
    <property type="entry name" value="EPSPS"/>
    <property type="match status" value="1"/>
</dbReference>
<name>A0A450XSU5_9GAMM</name>
<dbReference type="InterPro" id="IPR006264">
    <property type="entry name" value="EPSP_synthase"/>
</dbReference>
<dbReference type="FunFam" id="3.65.10.10:FF:000005">
    <property type="entry name" value="3-phosphoshikimate 1-carboxyvinyltransferase"/>
    <property type="match status" value="1"/>
</dbReference>
<comment type="function">
    <text evidence="1 9">Catalyzes the transfer of the enolpyruvyl moiety of phosphoenolpyruvate (PEP) to the 5-hydroxyl of shikimate-3-phosphate (S3P) to produce enolpyruvyl shikimate-3-phosphate and inorganic phosphate.</text>
</comment>
<feature type="binding site" evidence="9">
    <location>
        <position position="357"/>
    </location>
    <ligand>
        <name>3-phosphoshikimate</name>
        <dbReference type="ChEBI" id="CHEBI:145989"/>
    </ligand>
</feature>
<reference evidence="11" key="1">
    <citation type="submission" date="2019-02" db="EMBL/GenBank/DDBJ databases">
        <authorList>
            <person name="Gruber-Vodicka R. H."/>
            <person name="Seah K. B. B."/>
        </authorList>
    </citation>
    <scope>NUCLEOTIDE SEQUENCE</scope>
    <source>
        <strain evidence="12">BECK_BZ198</strain>
        <strain evidence="11">BECK_BZ199</strain>
    </source>
</reference>
<feature type="binding site" evidence="9">
    <location>
        <position position="182"/>
    </location>
    <ligand>
        <name>3-phosphoshikimate</name>
        <dbReference type="ChEBI" id="CHEBI:145989"/>
    </ligand>
</feature>
<accession>A0A450XSU5</accession>
<feature type="binding site" evidence="9">
    <location>
        <position position="41"/>
    </location>
    <ligand>
        <name>3-phosphoshikimate</name>
        <dbReference type="ChEBI" id="CHEBI:145989"/>
    </ligand>
</feature>
<keyword evidence="5 9" id="KW-0028">Amino-acid biosynthesis</keyword>
<feature type="binding site" evidence="9">
    <location>
        <position position="37"/>
    </location>
    <ligand>
        <name>3-phosphoshikimate</name>
        <dbReference type="ChEBI" id="CHEBI:145989"/>
    </ligand>
</feature>
<dbReference type="InterPro" id="IPR013792">
    <property type="entry name" value="RNA3'P_cycl/enolpyr_Trfase_a/b"/>
</dbReference>
<dbReference type="Gene3D" id="3.65.10.10">
    <property type="entry name" value="Enolpyruvate transferase domain"/>
    <property type="match status" value="2"/>
</dbReference>
<comment type="subunit">
    <text evidence="9">Monomer.</text>
</comment>
<dbReference type="UniPathway" id="UPA00053">
    <property type="reaction ID" value="UER00089"/>
</dbReference>
<feature type="binding site" evidence="9">
    <location>
        <position position="402"/>
    </location>
    <ligand>
        <name>phosphoenolpyruvate</name>
        <dbReference type="ChEBI" id="CHEBI:58702"/>
    </ligand>
</feature>
<dbReference type="CDD" id="cd01556">
    <property type="entry name" value="EPSP_synthase"/>
    <property type="match status" value="1"/>
</dbReference>
<keyword evidence="6 9" id="KW-0808">Transferase</keyword>
<evidence type="ECO:0000256" key="5">
    <source>
        <dbReference type="ARBA" id="ARBA00022605"/>
    </source>
</evidence>
<evidence type="ECO:0000256" key="3">
    <source>
        <dbReference type="ARBA" id="ARBA00009948"/>
    </source>
</evidence>
<evidence type="ECO:0000313" key="11">
    <source>
        <dbReference type="EMBL" id="VFK32355.1"/>
    </source>
</evidence>
<dbReference type="NCBIfam" id="TIGR01356">
    <property type="entry name" value="aroA"/>
    <property type="match status" value="1"/>
</dbReference>
<dbReference type="Pfam" id="PF00275">
    <property type="entry name" value="EPSP_synthase"/>
    <property type="match status" value="1"/>
</dbReference>
<protein>
    <recommendedName>
        <fullName evidence="9">3-phosphoshikimate 1-carboxyvinyltransferase</fullName>
        <ecNumber evidence="9">2.5.1.19</ecNumber>
    </recommendedName>
    <alternativeName>
        <fullName evidence="9">5-enolpyruvylshikimate-3-phosphate synthase</fullName>
        <shortName evidence="9">EPSP synthase</shortName>
        <shortName evidence="9">EPSPS</shortName>
    </alternativeName>
</protein>
<comment type="caution">
    <text evidence="9">Lacks conserved residue(s) required for the propagation of feature annotation.</text>
</comment>
<keyword evidence="4 9" id="KW-0963">Cytoplasm</keyword>
<feature type="binding site" evidence="9">
    <location>
        <position position="184"/>
    </location>
    <ligand>
        <name>phosphoenolpyruvate</name>
        <dbReference type="ChEBI" id="CHEBI:58702"/>
    </ligand>
</feature>
<feature type="active site" description="Proton acceptor" evidence="9">
    <location>
        <position position="330"/>
    </location>
</feature>
<feature type="binding site" evidence="9">
    <location>
        <position position="184"/>
    </location>
    <ligand>
        <name>3-phosphoshikimate</name>
        <dbReference type="ChEBI" id="CHEBI:145989"/>
    </ligand>
</feature>
<dbReference type="PANTHER" id="PTHR21090:SF5">
    <property type="entry name" value="PENTAFUNCTIONAL AROM POLYPEPTIDE"/>
    <property type="match status" value="1"/>
</dbReference>
<dbReference type="InterPro" id="IPR023193">
    <property type="entry name" value="EPSP_synthase_CS"/>
</dbReference>
<keyword evidence="7 9" id="KW-0057">Aromatic amino acid biosynthesis</keyword>
<dbReference type="GO" id="GO:0003866">
    <property type="term" value="F:3-phosphoshikimate 1-carboxyvinyltransferase activity"/>
    <property type="evidence" value="ECO:0007669"/>
    <property type="project" value="UniProtKB-UniRule"/>
</dbReference>